<dbReference type="PROSITE" id="PS50126">
    <property type="entry name" value="S1"/>
    <property type="match status" value="2"/>
</dbReference>
<name>A0ABV1I0J0_9FIRM</name>
<proteinExistence type="inferred from homology"/>
<dbReference type="PANTHER" id="PTHR10724:SF7">
    <property type="entry name" value="SMALL RIBOSOMAL SUBUNIT PROTEIN BS1C"/>
    <property type="match status" value="1"/>
</dbReference>
<dbReference type="InterPro" id="IPR050437">
    <property type="entry name" value="Ribos_protein_bS1-like"/>
</dbReference>
<evidence type="ECO:0000259" key="4">
    <source>
        <dbReference type="PROSITE" id="PS50126"/>
    </source>
</evidence>
<dbReference type="InterPro" id="IPR003029">
    <property type="entry name" value="S1_domain"/>
</dbReference>
<accession>A0ABV1I0J0</accession>
<keyword evidence="3" id="KW-0687">Ribonucleoprotein</keyword>
<comment type="caution">
    <text evidence="5">The sequence shown here is derived from an EMBL/GenBank/DDBJ whole genome shotgun (WGS) entry which is preliminary data.</text>
</comment>
<gene>
    <name evidence="5" type="ORF">WMO62_04695</name>
</gene>
<evidence type="ECO:0000256" key="3">
    <source>
        <dbReference type="ARBA" id="ARBA00023274"/>
    </source>
</evidence>
<dbReference type="SMART" id="SM00316">
    <property type="entry name" value="S1"/>
    <property type="match status" value="2"/>
</dbReference>
<evidence type="ECO:0000313" key="6">
    <source>
        <dbReference type="Proteomes" id="UP001470288"/>
    </source>
</evidence>
<evidence type="ECO:0000256" key="1">
    <source>
        <dbReference type="ARBA" id="ARBA00006767"/>
    </source>
</evidence>
<feature type="domain" description="S1 motif" evidence="4">
    <location>
        <begin position="46"/>
        <end position="112"/>
    </location>
</feature>
<protein>
    <submittedName>
        <fullName evidence="5">S1 RNA-binding domain-containing protein</fullName>
    </submittedName>
</protein>
<keyword evidence="6" id="KW-1185">Reference proteome</keyword>
<dbReference type="EMBL" id="JBBMFC010000006">
    <property type="protein sequence ID" value="MEQ2578144.1"/>
    <property type="molecule type" value="Genomic_DNA"/>
</dbReference>
<dbReference type="Pfam" id="PF00575">
    <property type="entry name" value="S1"/>
    <property type="match status" value="2"/>
</dbReference>
<reference evidence="5 6" key="1">
    <citation type="submission" date="2024-03" db="EMBL/GenBank/DDBJ databases">
        <title>Human intestinal bacterial collection.</title>
        <authorList>
            <person name="Pauvert C."/>
            <person name="Hitch T.C.A."/>
            <person name="Clavel T."/>
        </authorList>
    </citation>
    <scope>NUCLEOTIDE SEQUENCE [LARGE SCALE GENOMIC DNA]</scope>
    <source>
        <strain evidence="5 6">CLA-AA-H78B</strain>
    </source>
</reference>
<evidence type="ECO:0000313" key="5">
    <source>
        <dbReference type="EMBL" id="MEQ2578144.1"/>
    </source>
</evidence>
<feature type="domain" description="S1 motif" evidence="4">
    <location>
        <begin position="137"/>
        <end position="204"/>
    </location>
</feature>
<dbReference type="PANTHER" id="PTHR10724">
    <property type="entry name" value="30S RIBOSOMAL PROTEIN S1"/>
    <property type="match status" value="1"/>
</dbReference>
<dbReference type="Proteomes" id="UP001470288">
    <property type="component" value="Unassembled WGS sequence"/>
</dbReference>
<keyword evidence="2" id="KW-0689">Ribosomal protein</keyword>
<sequence>MEEKLTMDDFKEELEASYKAAEESGAQDSEELDPVWATLQQYMDDKEVLNVKIGGVVNAGVIAYVDGVRGFIPASRLSLDHVDDLNEWLNKKIRVRVITVDPEKKRLVLSAREILRDEARAEAKQKEKEAFDQIKVGDVLDGKVENLKDYGAFIRLANGLSGLVHVSQISDKRVTSPEKVLKVGQDVQVKVIAIKDGKLSLSMKALLVKEDEPAEDEHYTMPKSENISTNLGSLLANLKL</sequence>
<dbReference type="Gene3D" id="2.40.50.140">
    <property type="entry name" value="Nucleic acid-binding proteins"/>
    <property type="match status" value="2"/>
</dbReference>
<dbReference type="RefSeq" id="WP_118511886.1">
    <property type="nucleotide sequence ID" value="NZ_JBBMFC010000006.1"/>
</dbReference>
<comment type="similarity">
    <text evidence="1">Belongs to the bacterial ribosomal protein bS1 family.</text>
</comment>
<evidence type="ECO:0000256" key="2">
    <source>
        <dbReference type="ARBA" id="ARBA00022980"/>
    </source>
</evidence>
<dbReference type="CDD" id="cd04465">
    <property type="entry name" value="S1_RPS1_repeat_ec2_hs2"/>
    <property type="match status" value="1"/>
</dbReference>
<organism evidence="5 6">
    <name type="scientific">Hominiventricola aquisgranensis</name>
    <dbReference type="NCBI Taxonomy" id="3133164"/>
    <lineage>
        <taxon>Bacteria</taxon>
        <taxon>Bacillati</taxon>
        <taxon>Bacillota</taxon>
        <taxon>Clostridia</taxon>
        <taxon>Lachnospirales</taxon>
        <taxon>Lachnospiraceae</taxon>
        <taxon>Hominiventricola</taxon>
    </lineage>
</organism>
<dbReference type="SUPFAM" id="SSF50249">
    <property type="entry name" value="Nucleic acid-binding proteins"/>
    <property type="match status" value="2"/>
</dbReference>
<dbReference type="InterPro" id="IPR012340">
    <property type="entry name" value="NA-bd_OB-fold"/>
</dbReference>